<dbReference type="Pfam" id="PF00573">
    <property type="entry name" value="Ribosomal_L4"/>
    <property type="match status" value="1"/>
</dbReference>
<keyword evidence="3" id="KW-0687">Ribonucleoprotein</keyword>
<organism evidence="6 7">
    <name type="scientific">Zancudomyces culisetae</name>
    <name type="common">Gut fungus</name>
    <name type="synonym">Smittium culisetae</name>
    <dbReference type="NCBI Taxonomy" id="1213189"/>
    <lineage>
        <taxon>Eukaryota</taxon>
        <taxon>Fungi</taxon>
        <taxon>Fungi incertae sedis</taxon>
        <taxon>Zoopagomycota</taxon>
        <taxon>Kickxellomycotina</taxon>
        <taxon>Harpellomycetes</taxon>
        <taxon>Harpellales</taxon>
        <taxon>Legeriomycetaceae</taxon>
        <taxon>Zancudomyces</taxon>
    </lineage>
</organism>
<dbReference type="GO" id="GO:0006412">
    <property type="term" value="P:translation"/>
    <property type="evidence" value="ECO:0007669"/>
    <property type="project" value="InterPro"/>
</dbReference>
<keyword evidence="7" id="KW-1185">Reference proteome</keyword>
<dbReference type="InterPro" id="IPR002136">
    <property type="entry name" value="Ribosomal_uL4"/>
</dbReference>
<evidence type="ECO:0000256" key="3">
    <source>
        <dbReference type="ARBA" id="ARBA00023274"/>
    </source>
</evidence>
<evidence type="ECO:0000313" key="7">
    <source>
        <dbReference type="Proteomes" id="UP000188320"/>
    </source>
</evidence>
<gene>
    <name evidence="6" type="ORF">AX774_g3894</name>
</gene>
<dbReference type="GO" id="GO:1990904">
    <property type="term" value="C:ribonucleoprotein complex"/>
    <property type="evidence" value="ECO:0007669"/>
    <property type="project" value="UniProtKB-KW"/>
</dbReference>
<dbReference type="SUPFAM" id="SSF52166">
    <property type="entry name" value="Ribosomal protein L4"/>
    <property type="match status" value="1"/>
</dbReference>
<evidence type="ECO:0000256" key="2">
    <source>
        <dbReference type="ARBA" id="ARBA00022980"/>
    </source>
</evidence>
<dbReference type="GO" id="GO:0003735">
    <property type="term" value="F:structural constituent of ribosome"/>
    <property type="evidence" value="ECO:0007669"/>
    <property type="project" value="InterPro"/>
</dbReference>
<accession>A0A1R1PNU9</accession>
<dbReference type="InterPro" id="IPR023574">
    <property type="entry name" value="Ribosomal_uL4_dom_sf"/>
</dbReference>
<dbReference type="GO" id="GO:0005840">
    <property type="term" value="C:ribosome"/>
    <property type="evidence" value="ECO:0007669"/>
    <property type="project" value="UniProtKB-KW"/>
</dbReference>
<evidence type="ECO:0000256" key="5">
    <source>
        <dbReference type="SAM" id="MobiDB-lite"/>
    </source>
</evidence>
<proteinExistence type="inferred from homology"/>
<name>A0A1R1PNU9_ZANCU</name>
<protein>
    <recommendedName>
        <fullName evidence="4">Large ribosomal subunit protein uL4m</fullName>
    </recommendedName>
</protein>
<evidence type="ECO:0000256" key="1">
    <source>
        <dbReference type="ARBA" id="ARBA00010528"/>
    </source>
</evidence>
<comment type="similarity">
    <text evidence="1">Belongs to the universal ribosomal protein uL4 family.</text>
</comment>
<feature type="region of interest" description="Disordered" evidence="5">
    <location>
        <begin position="137"/>
        <end position="165"/>
    </location>
</feature>
<dbReference type="PANTHER" id="PTHR10746">
    <property type="entry name" value="50S RIBOSOMAL PROTEIN L4"/>
    <property type="match status" value="1"/>
</dbReference>
<dbReference type="InterPro" id="IPR013005">
    <property type="entry name" value="Ribosomal_uL4-like"/>
</dbReference>
<dbReference type="OrthoDB" id="275876at2759"/>
<dbReference type="NCBIfam" id="TIGR03953">
    <property type="entry name" value="rplD_bact"/>
    <property type="match status" value="1"/>
</dbReference>
<evidence type="ECO:0000313" key="6">
    <source>
        <dbReference type="EMBL" id="OMH82621.1"/>
    </source>
</evidence>
<dbReference type="EMBL" id="LSSK01000628">
    <property type="protein sequence ID" value="OMH82621.1"/>
    <property type="molecule type" value="Genomic_DNA"/>
</dbReference>
<keyword evidence="2 6" id="KW-0689">Ribosomal protein</keyword>
<dbReference type="AlphaFoldDB" id="A0A1R1PNU9"/>
<dbReference type="Proteomes" id="UP000188320">
    <property type="component" value="Unassembled WGS sequence"/>
</dbReference>
<reference evidence="7" key="1">
    <citation type="submission" date="2017-01" db="EMBL/GenBank/DDBJ databases">
        <authorList>
            <person name="Wang Y."/>
            <person name="White M."/>
            <person name="Kvist S."/>
            <person name="Moncalvo J.-M."/>
        </authorList>
    </citation>
    <scope>NUCLEOTIDE SEQUENCE [LARGE SCALE GENOMIC DNA]</scope>
    <source>
        <strain evidence="7">COL-18-3</strain>
    </source>
</reference>
<comment type="caution">
    <text evidence="6">The sequence shown here is derived from an EMBL/GenBank/DDBJ whole genome shotgun (WGS) entry which is preliminary data.</text>
</comment>
<evidence type="ECO:0000256" key="4">
    <source>
        <dbReference type="ARBA" id="ARBA00040565"/>
    </source>
</evidence>
<sequence>MQSSRTLQGLSKNSKPIGKAYSILSGALANQVSKQTQQQRYSVLANTTTGEQYEGVKDGGIAQQVDLEYDPKYGFKQHNDHPLFTPQPVYTMVQDINNPYTPVKMIALDSTVFNATIRGDILHRCVTYERNSLRQGTHSTKTISDIRGSAKKQASQKGRGKARIGTHRAPQFRTGAVAHGPQPQSHATELQRKVWQLGFRSLLSAKFLQNELVVFEDLKLANFKTRDFVELMHEHGLVSRSEDVMKTNGHMMVLTDAERQCSSESNELKNLQLACRNILGIKMEEATDALLFDILRHKYLAMDLATLRMIEERLKVF</sequence>
<dbReference type="PANTHER" id="PTHR10746:SF6">
    <property type="entry name" value="LARGE RIBOSOMAL SUBUNIT PROTEIN UL4M"/>
    <property type="match status" value="1"/>
</dbReference>
<dbReference type="Gene3D" id="3.40.1370.10">
    <property type="match status" value="1"/>
</dbReference>